<dbReference type="Pfam" id="PF04976">
    <property type="entry name" value="DmsC"/>
    <property type="match status" value="1"/>
</dbReference>
<dbReference type="EC" id="1.8.99.-" evidence="2"/>
<dbReference type="PANTHER" id="PTHR38095">
    <property type="entry name" value="ANAEROBIC DIMETHYL SULFOXIDE REDUCTASE CHAIN YNFH"/>
    <property type="match status" value="1"/>
</dbReference>
<dbReference type="InterPro" id="IPR007059">
    <property type="entry name" value="DmsC"/>
</dbReference>
<dbReference type="OrthoDB" id="4394845at2"/>
<comment type="caution">
    <text evidence="2">The sequence shown here is derived from an EMBL/GenBank/DDBJ whole genome shotgun (WGS) entry which is preliminary data.</text>
</comment>
<dbReference type="GO" id="GO:0005886">
    <property type="term" value="C:plasma membrane"/>
    <property type="evidence" value="ECO:0007669"/>
    <property type="project" value="TreeGrafter"/>
</dbReference>
<keyword evidence="2" id="KW-0560">Oxidoreductase</keyword>
<evidence type="ECO:0000313" key="3">
    <source>
        <dbReference type="Proteomes" id="UP000053226"/>
    </source>
</evidence>
<dbReference type="PANTHER" id="PTHR38095:SF3">
    <property type="entry name" value="ANAEROBIC DIMETHYL SULFOXIDE REDUCTASE, SUBUNIT C"/>
    <property type="match status" value="1"/>
</dbReference>
<proteinExistence type="predicted"/>
<dbReference type="EMBL" id="LGAA01000018">
    <property type="protein sequence ID" value="KPD02504.1"/>
    <property type="molecule type" value="Genomic_DNA"/>
</dbReference>
<feature type="transmembrane region" description="Helical" evidence="1">
    <location>
        <begin position="6"/>
        <end position="25"/>
    </location>
</feature>
<dbReference type="AlphaFoldDB" id="A0A0N1KHY6"/>
<sequence length="258" mass="28082">MHELPLVFFTVLGQSAAGLYLIAYLSKKLGLIDLNQLKNANILAFIIVVIGLGIGGLHVGQPLRFFNMLFGVGRSPMSNEALLSGIFVGFGAVTLFFTLFMKKPLLRELANLGTVIFGLAFVWSIPQVYNIATIANWFTEYTTLQMWMTLLVGGGALAVIIGARQLGVLCFIVGSVAIFASRAGYQSFLSESGPQLSAEQTPFWAFQLVILALAIFIFAVTVLKQRMPKTILVTCAGAVLMAELAGRIAFYNLWQITM</sequence>
<keyword evidence="3" id="KW-1185">Reference proteome</keyword>
<feature type="transmembrane region" description="Helical" evidence="1">
    <location>
        <begin position="37"/>
        <end position="61"/>
    </location>
</feature>
<reference evidence="2 3" key="1">
    <citation type="submission" date="2015-07" db="EMBL/GenBank/DDBJ databases">
        <title>ATOL: Assembling a taxonomically balanced genome-scale reconstruction of the evolutionary history of the Enterobacteriaceae.</title>
        <authorList>
            <person name="Plunkett G.III."/>
            <person name="Neeno-Eckwall E.C."/>
            <person name="Glasner J.D."/>
            <person name="Perna N.T."/>
        </authorList>
    </citation>
    <scope>NUCLEOTIDE SEQUENCE [LARGE SCALE GENOMIC DNA]</scope>
    <source>
        <strain evidence="2 3">ATCC 35017</strain>
    </source>
</reference>
<feature type="transmembrane region" description="Helical" evidence="1">
    <location>
        <begin position="166"/>
        <end position="184"/>
    </location>
</feature>
<feature type="transmembrane region" description="Helical" evidence="1">
    <location>
        <begin position="112"/>
        <end position="132"/>
    </location>
</feature>
<dbReference type="GO" id="GO:0019645">
    <property type="term" value="P:anaerobic electron transport chain"/>
    <property type="evidence" value="ECO:0007669"/>
    <property type="project" value="InterPro"/>
</dbReference>
<organism evidence="2 3">
    <name type="scientific">Moellerella wisconsensis ATCC 35017</name>
    <dbReference type="NCBI Taxonomy" id="1354267"/>
    <lineage>
        <taxon>Bacteria</taxon>
        <taxon>Pseudomonadati</taxon>
        <taxon>Pseudomonadota</taxon>
        <taxon>Gammaproteobacteria</taxon>
        <taxon>Enterobacterales</taxon>
        <taxon>Morganellaceae</taxon>
        <taxon>Moellerella</taxon>
    </lineage>
</organism>
<feature type="transmembrane region" description="Helical" evidence="1">
    <location>
        <begin position="144"/>
        <end position="161"/>
    </location>
</feature>
<feature type="transmembrane region" description="Helical" evidence="1">
    <location>
        <begin position="204"/>
        <end position="223"/>
    </location>
</feature>
<keyword evidence="1" id="KW-0812">Transmembrane</keyword>
<protein>
    <submittedName>
        <fullName evidence="2">Anaerobic dimethyl sulfoxide reductase subunit C</fullName>
        <ecNumber evidence="2">1.8.99.-</ecNumber>
    </submittedName>
</protein>
<evidence type="ECO:0000313" key="2">
    <source>
        <dbReference type="EMBL" id="KPD02504.1"/>
    </source>
</evidence>
<name>A0A0N1KHY6_9GAMM</name>
<gene>
    <name evidence="2" type="ORF">M992_1656</name>
</gene>
<feature type="transmembrane region" description="Helical" evidence="1">
    <location>
        <begin position="81"/>
        <end position="100"/>
    </location>
</feature>
<dbReference type="Proteomes" id="UP000053226">
    <property type="component" value="Unassembled WGS sequence"/>
</dbReference>
<dbReference type="GO" id="GO:0009390">
    <property type="term" value="C:dimethyl sulfoxide reductase complex"/>
    <property type="evidence" value="ECO:0007669"/>
    <property type="project" value="TreeGrafter"/>
</dbReference>
<evidence type="ECO:0000256" key="1">
    <source>
        <dbReference type="SAM" id="Phobius"/>
    </source>
</evidence>
<feature type="transmembrane region" description="Helical" evidence="1">
    <location>
        <begin position="230"/>
        <end position="254"/>
    </location>
</feature>
<keyword evidence="1" id="KW-1133">Transmembrane helix</keyword>
<keyword evidence="1" id="KW-0472">Membrane</keyword>
<dbReference type="GO" id="GO:0009389">
    <property type="term" value="F:dimethyl sulfoxide reductase activity"/>
    <property type="evidence" value="ECO:0007669"/>
    <property type="project" value="TreeGrafter"/>
</dbReference>
<accession>A0A0N1KHY6</accession>
<dbReference type="RefSeq" id="WP_053908101.1">
    <property type="nucleotide sequence ID" value="NZ_CAWMUS010000018.1"/>
</dbReference>